<feature type="region of interest" description="Disordered" evidence="1">
    <location>
        <begin position="114"/>
        <end position="202"/>
    </location>
</feature>
<feature type="compositionally biased region" description="Basic and acidic residues" evidence="1">
    <location>
        <begin position="396"/>
        <end position="410"/>
    </location>
</feature>
<evidence type="ECO:0000313" key="4">
    <source>
        <dbReference type="Proteomes" id="UP001152803"/>
    </source>
</evidence>
<feature type="compositionally biased region" description="Low complexity" evidence="1">
    <location>
        <begin position="542"/>
        <end position="552"/>
    </location>
</feature>
<dbReference type="PANTHER" id="PTHR23034:SF2">
    <property type="entry name" value="GLUTAMATE-RICH PROTEIN 3"/>
    <property type="match status" value="1"/>
</dbReference>
<protein>
    <recommendedName>
        <fullName evidence="2">DUF4590 domain-containing protein</fullName>
    </recommendedName>
</protein>
<feature type="compositionally biased region" description="Basic and acidic residues" evidence="1">
    <location>
        <begin position="631"/>
        <end position="645"/>
    </location>
</feature>
<organism evidence="3 4">
    <name type="scientific">Conger conger</name>
    <name type="common">Conger eel</name>
    <name type="synonym">Muraena conger</name>
    <dbReference type="NCBI Taxonomy" id="82655"/>
    <lineage>
        <taxon>Eukaryota</taxon>
        <taxon>Metazoa</taxon>
        <taxon>Chordata</taxon>
        <taxon>Craniata</taxon>
        <taxon>Vertebrata</taxon>
        <taxon>Euteleostomi</taxon>
        <taxon>Actinopterygii</taxon>
        <taxon>Neopterygii</taxon>
        <taxon>Teleostei</taxon>
        <taxon>Anguilliformes</taxon>
        <taxon>Congridae</taxon>
        <taxon>Conger</taxon>
    </lineage>
</organism>
<feature type="compositionally biased region" description="Polar residues" evidence="1">
    <location>
        <begin position="169"/>
        <end position="182"/>
    </location>
</feature>
<gene>
    <name evidence="3" type="ORF">COCON_G00064310</name>
</gene>
<feature type="compositionally biased region" description="Basic and acidic residues" evidence="1">
    <location>
        <begin position="593"/>
        <end position="609"/>
    </location>
</feature>
<feature type="region of interest" description="Disordered" evidence="1">
    <location>
        <begin position="396"/>
        <end position="673"/>
    </location>
</feature>
<evidence type="ECO:0000256" key="1">
    <source>
        <dbReference type="SAM" id="MobiDB-lite"/>
    </source>
</evidence>
<comment type="caution">
    <text evidence="3">The sequence shown here is derived from an EMBL/GenBank/DDBJ whole genome shotgun (WGS) entry which is preliminary data.</text>
</comment>
<feature type="compositionally biased region" description="Basic and acidic residues" evidence="1">
    <location>
        <begin position="482"/>
        <end position="515"/>
    </location>
</feature>
<feature type="region of interest" description="Disordered" evidence="1">
    <location>
        <begin position="235"/>
        <end position="254"/>
    </location>
</feature>
<feature type="compositionally biased region" description="Basic and acidic residues" evidence="1">
    <location>
        <begin position="433"/>
        <end position="468"/>
    </location>
</feature>
<name>A0A9Q1I3T2_CONCO</name>
<dbReference type="EMBL" id="JAFJMO010000004">
    <property type="protein sequence ID" value="KAJ8279365.1"/>
    <property type="molecule type" value="Genomic_DNA"/>
</dbReference>
<feature type="compositionally biased region" description="Acidic residues" evidence="1">
    <location>
        <begin position="469"/>
        <end position="481"/>
    </location>
</feature>
<dbReference type="Proteomes" id="UP001152803">
    <property type="component" value="Unassembled WGS sequence"/>
</dbReference>
<dbReference type="InterPro" id="IPR027962">
    <property type="entry name" value="ERICH3"/>
</dbReference>
<evidence type="ECO:0000313" key="3">
    <source>
        <dbReference type="EMBL" id="KAJ8279365.1"/>
    </source>
</evidence>
<dbReference type="OrthoDB" id="120976at2759"/>
<accession>A0A9Q1I3T2</accession>
<proteinExistence type="predicted"/>
<dbReference type="AlphaFoldDB" id="A0A9Q1I3T2"/>
<dbReference type="InterPro" id="IPR048257">
    <property type="entry name" value="DUF4590"/>
</dbReference>
<keyword evidence="4" id="KW-1185">Reference proteome</keyword>
<reference evidence="3" key="1">
    <citation type="journal article" date="2023" name="Science">
        <title>Genome structures resolve the early diversification of teleost fishes.</title>
        <authorList>
            <person name="Parey E."/>
            <person name="Louis A."/>
            <person name="Montfort J."/>
            <person name="Bouchez O."/>
            <person name="Roques C."/>
            <person name="Iampietro C."/>
            <person name="Lluch J."/>
            <person name="Castinel A."/>
            <person name="Donnadieu C."/>
            <person name="Desvignes T."/>
            <person name="Floi Bucao C."/>
            <person name="Jouanno E."/>
            <person name="Wen M."/>
            <person name="Mejri S."/>
            <person name="Dirks R."/>
            <person name="Jansen H."/>
            <person name="Henkel C."/>
            <person name="Chen W.J."/>
            <person name="Zahm M."/>
            <person name="Cabau C."/>
            <person name="Klopp C."/>
            <person name="Thompson A.W."/>
            <person name="Robinson-Rechavi M."/>
            <person name="Braasch I."/>
            <person name="Lecointre G."/>
            <person name="Bobe J."/>
            <person name="Postlethwait J.H."/>
            <person name="Berthelot C."/>
            <person name="Roest Crollius H."/>
            <person name="Guiguen Y."/>
        </authorList>
    </citation>
    <scope>NUCLEOTIDE SEQUENCE</scope>
    <source>
        <strain evidence="3">Concon-B</strain>
    </source>
</reference>
<dbReference type="PANTHER" id="PTHR23034">
    <property type="entry name" value="GLUTAMATE-RICH PROTEIN 3"/>
    <property type="match status" value="1"/>
</dbReference>
<sequence>MSYLHSGILSTYNSLTDKHLAGYFNNTRIRRHLQRVGLITRSGRIVPDKEYRLKIIRRDHQRHVRECLAQAIFHKVLDMERHHQIEIKRKLEDFSRRERVHKIKVERSKRYDEDIIPLLSPKPPSAPRNGHKQPSGTEGEHSESSESPGSSRPKTAPGKMQRPHRLQPINRNTASVRRTSPVSRHRDSSDDTEQQFSCMQDNDLRPVTMAEFSRGISPYQLPIINNYITPVPPSTKRILKGTPNGTMRGRRLRPTTAPSIPAVEKDSKFHKTTVHSNVSVTMVYYGKTVHLSHNDIDMRDEVKVFQQHCGGENVCIYKGRLVEGEAFQFVSRRHHGFPFSLTFFLNGLQVDRLSSCCEFKHHKGSRLGGKHGHFGFSGVDGASPCYKCIISMGLDKKPTPPKRTKEEKGKGSLPGNSQEIAEEVKEVDEEETKQDNQSHLEAELRKEHVEDDSMETETKDIDKDKAKDDYEEDFEADDERPDVDMEEAKHLAVDPSSSREKRDSVINDKDEREIADQQIEDEEKYSDSEFEEDDTAEDKKSPSCSSGSTSSSGREDSDSEAEEVDEAVKKQSENETGQLPEEQLQVEGAGTNSEKKALEEQTEDHKNETRSLTPPQTTTGDTEAHGNNADSTDRADMEQEGKEVGKSGAAVDIGDNAAKPVECSGDTEPERGE</sequence>
<feature type="compositionally biased region" description="Polar residues" evidence="1">
    <location>
        <begin position="610"/>
        <end position="621"/>
    </location>
</feature>
<feature type="domain" description="DUF4590" evidence="2">
    <location>
        <begin position="290"/>
        <end position="402"/>
    </location>
</feature>
<feature type="compositionally biased region" description="Acidic residues" evidence="1">
    <location>
        <begin position="518"/>
        <end position="536"/>
    </location>
</feature>
<dbReference type="Pfam" id="PF15257">
    <property type="entry name" value="DUF4590"/>
    <property type="match status" value="1"/>
</dbReference>
<evidence type="ECO:0000259" key="2">
    <source>
        <dbReference type="Pfam" id="PF15257"/>
    </source>
</evidence>